<keyword evidence="2" id="KW-1185">Reference proteome</keyword>
<proteinExistence type="predicted"/>
<evidence type="ECO:0000313" key="1">
    <source>
        <dbReference type="EMBL" id="KAK6544677.1"/>
    </source>
</evidence>
<dbReference type="AlphaFoldDB" id="A0AAV9XT02"/>
<dbReference type="Proteomes" id="UP001365542">
    <property type="component" value="Unassembled WGS sequence"/>
</dbReference>
<comment type="caution">
    <text evidence="1">The sequence shown here is derived from an EMBL/GenBank/DDBJ whole genome shotgun (WGS) entry which is preliminary data.</text>
</comment>
<accession>A0AAV9XT02</accession>
<reference evidence="1 2" key="1">
    <citation type="submission" date="2019-10" db="EMBL/GenBank/DDBJ databases">
        <authorList>
            <person name="Palmer J.M."/>
        </authorList>
    </citation>
    <scope>NUCLEOTIDE SEQUENCE [LARGE SCALE GENOMIC DNA]</scope>
    <source>
        <strain evidence="1 2">TWF694</strain>
    </source>
</reference>
<sequence length="180" mass="19901">MSIPSPPAPSTKNSMESKVPDILTSLDANVGSRNFLGRYVGSIKEPDGLMMLYGAEHPALVVQIGWGESWSRIQKDRTLWFEGSNGGVKILILIHLSNEADQIKGDLELMSFDKGVALTQRKVIWPIPDHKEDPFILLGDIYNNQLPPECDPTTRLSLEMSALRVIALQDLDTMLLTNGS</sequence>
<protein>
    <submittedName>
        <fullName evidence="1">Uncharacterized protein</fullName>
    </submittedName>
</protein>
<gene>
    <name evidence="1" type="ORF">TWF694_001363</name>
</gene>
<organism evidence="1 2">
    <name type="scientific">Orbilia ellipsospora</name>
    <dbReference type="NCBI Taxonomy" id="2528407"/>
    <lineage>
        <taxon>Eukaryota</taxon>
        <taxon>Fungi</taxon>
        <taxon>Dikarya</taxon>
        <taxon>Ascomycota</taxon>
        <taxon>Pezizomycotina</taxon>
        <taxon>Orbiliomycetes</taxon>
        <taxon>Orbiliales</taxon>
        <taxon>Orbiliaceae</taxon>
        <taxon>Orbilia</taxon>
    </lineage>
</organism>
<dbReference type="EMBL" id="JAVHJO010000001">
    <property type="protein sequence ID" value="KAK6544677.1"/>
    <property type="molecule type" value="Genomic_DNA"/>
</dbReference>
<evidence type="ECO:0000313" key="2">
    <source>
        <dbReference type="Proteomes" id="UP001365542"/>
    </source>
</evidence>
<name>A0AAV9XT02_9PEZI</name>